<proteinExistence type="predicted"/>
<organism evidence="1">
    <name type="scientific">marine sediment metagenome</name>
    <dbReference type="NCBI Taxonomy" id="412755"/>
    <lineage>
        <taxon>unclassified sequences</taxon>
        <taxon>metagenomes</taxon>
        <taxon>ecological metagenomes</taxon>
    </lineage>
</organism>
<reference evidence="1" key="1">
    <citation type="journal article" date="2014" name="Front. Microbiol.">
        <title>High frequency of phylogenetically diverse reductive dehalogenase-homologous genes in deep subseafloor sedimentary metagenomes.</title>
        <authorList>
            <person name="Kawai M."/>
            <person name="Futagami T."/>
            <person name="Toyoda A."/>
            <person name="Takaki Y."/>
            <person name="Nishi S."/>
            <person name="Hori S."/>
            <person name="Arai W."/>
            <person name="Tsubouchi T."/>
            <person name="Morono Y."/>
            <person name="Uchiyama I."/>
            <person name="Ito T."/>
            <person name="Fujiyama A."/>
            <person name="Inagaki F."/>
            <person name="Takami H."/>
        </authorList>
    </citation>
    <scope>NUCLEOTIDE SEQUENCE</scope>
    <source>
        <strain evidence="1">Expedition CK06-06</strain>
    </source>
</reference>
<sequence length="99" mass="11837">MSNIKRKFKRMHKVNSNKLVSKSMPQDEVDDFKPIPELSVPTEYKTEYTKEWNKETGEFEEVEHLYVKLLTDPDKPKYWEEIDPSQVIYKPFPASLKED</sequence>
<comment type="caution">
    <text evidence="1">The sequence shown here is derived from an EMBL/GenBank/DDBJ whole genome shotgun (WGS) entry which is preliminary data.</text>
</comment>
<gene>
    <name evidence="1" type="ORF">S06H3_24253</name>
</gene>
<evidence type="ECO:0000313" key="1">
    <source>
        <dbReference type="EMBL" id="GAI22493.1"/>
    </source>
</evidence>
<protein>
    <submittedName>
        <fullName evidence="1">Uncharacterized protein</fullName>
    </submittedName>
</protein>
<accession>X1LTU0</accession>
<dbReference type="EMBL" id="BARV01013429">
    <property type="protein sequence ID" value="GAI22493.1"/>
    <property type="molecule type" value="Genomic_DNA"/>
</dbReference>
<dbReference type="AlphaFoldDB" id="X1LTU0"/>
<name>X1LTU0_9ZZZZ</name>